<proteinExistence type="predicted"/>
<evidence type="ECO:0000313" key="3">
    <source>
        <dbReference type="EMBL" id="MBB5342756.1"/>
    </source>
</evidence>
<organism evidence="3 4">
    <name type="scientific">Tunturiibacter lichenicola</name>
    <dbReference type="NCBI Taxonomy" id="2051959"/>
    <lineage>
        <taxon>Bacteria</taxon>
        <taxon>Pseudomonadati</taxon>
        <taxon>Acidobacteriota</taxon>
        <taxon>Terriglobia</taxon>
        <taxon>Terriglobales</taxon>
        <taxon>Acidobacteriaceae</taxon>
        <taxon>Tunturiibacter</taxon>
    </lineage>
</organism>
<name>A0A7W8J707_9BACT</name>
<evidence type="ECO:0000256" key="2">
    <source>
        <dbReference type="SAM" id="SignalP"/>
    </source>
</evidence>
<evidence type="ECO:0000256" key="1">
    <source>
        <dbReference type="SAM" id="MobiDB-lite"/>
    </source>
</evidence>
<feature type="region of interest" description="Disordered" evidence="1">
    <location>
        <begin position="210"/>
        <end position="238"/>
    </location>
</feature>
<feature type="region of interest" description="Disordered" evidence="1">
    <location>
        <begin position="61"/>
        <end position="80"/>
    </location>
</feature>
<comment type="caution">
    <text evidence="3">The sequence shown here is derived from an EMBL/GenBank/DDBJ whole genome shotgun (WGS) entry which is preliminary data.</text>
</comment>
<accession>A0A7W8J707</accession>
<reference evidence="3 4" key="1">
    <citation type="submission" date="2020-08" db="EMBL/GenBank/DDBJ databases">
        <title>Genomic Encyclopedia of Type Strains, Phase IV (KMG-V): Genome sequencing to study the core and pangenomes of soil and plant-associated prokaryotes.</title>
        <authorList>
            <person name="Whitman W."/>
        </authorList>
    </citation>
    <scope>NUCLEOTIDE SEQUENCE [LARGE SCALE GENOMIC DNA]</scope>
    <source>
        <strain evidence="3 4">M8US30</strain>
    </source>
</reference>
<gene>
    <name evidence="3" type="ORF">HDF10_000706</name>
</gene>
<feature type="chain" id="PRO_5031050259" description="Outer membrane lipoprotein-sorting protein" evidence="2">
    <location>
        <begin position="24"/>
        <end position="249"/>
    </location>
</feature>
<evidence type="ECO:0008006" key="5">
    <source>
        <dbReference type="Google" id="ProtNLM"/>
    </source>
</evidence>
<dbReference type="EMBL" id="JACHDZ010000001">
    <property type="protein sequence ID" value="MBB5342756.1"/>
    <property type="molecule type" value="Genomic_DNA"/>
</dbReference>
<feature type="compositionally biased region" description="Basic and acidic residues" evidence="1">
    <location>
        <begin position="61"/>
        <end position="77"/>
    </location>
</feature>
<protein>
    <recommendedName>
        <fullName evidence="5">Outer membrane lipoprotein-sorting protein</fullName>
    </recommendedName>
</protein>
<evidence type="ECO:0000313" key="4">
    <source>
        <dbReference type="Proteomes" id="UP000569092"/>
    </source>
</evidence>
<dbReference type="AlphaFoldDB" id="A0A7W8J707"/>
<dbReference type="Proteomes" id="UP000569092">
    <property type="component" value="Unassembled WGS sequence"/>
</dbReference>
<sequence length="249" mass="27619">MSQIRLLVLFPLLGILAASPAIAQTSAHPEKSASDNADYPILDAPYSAKRHFISYTKKADGTLTRDESGGSEARDSQGRTFSAGERHWTYLEGNKSILGSEMLYRIDDPVANTKTKWDSTSKEAKIIHWPQSDLKRDALETACPCNEQANTSNTGVEKLGTRNIQGLVVEGTRSSYTVAIGRNQNDKPYIVVHEIWYSPKLKIVVLETNDDPSSGSTRNELIDINLGEPDTKQYRPPSDYVIHDLQMPP</sequence>
<keyword evidence="2" id="KW-0732">Signal</keyword>
<feature type="signal peptide" evidence="2">
    <location>
        <begin position="1"/>
        <end position="23"/>
    </location>
</feature>